<evidence type="ECO:0000256" key="5">
    <source>
        <dbReference type="ARBA" id="ARBA00022801"/>
    </source>
</evidence>
<dbReference type="EC" id="3.1.3.25" evidence="7"/>
<comment type="catalytic activity">
    <reaction evidence="1 7">
        <text>a myo-inositol phosphate + H2O = myo-inositol + phosphate</text>
        <dbReference type="Rhea" id="RHEA:24056"/>
        <dbReference type="ChEBI" id="CHEBI:15377"/>
        <dbReference type="ChEBI" id="CHEBI:17268"/>
        <dbReference type="ChEBI" id="CHEBI:43474"/>
        <dbReference type="ChEBI" id="CHEBI:84139"/>
        <dbReference type="EC" id="3.1.3.25"/>
    </reaction>
</comment>
<keyword evidence="6 7" id="KW-0460">Magnesium</keyword>
<reference evidence="8 9" key="1">
    <citation type="submission" date="2020-06" db="EMBL/GenBank/DDBJ databases">
        <authorList>
            <person name="Cao W.R."/>
        </authorList>
    </citation>
    <scope>NUCLEOTIDE SEQUENCE [LARGE SCALE GENOMIC DNA]</scope>
    <source>
        <strain evidence="8 9">B1Z28</strain>
    </source>
</reference>
<dbReference type="Pfam" id="PF00459">
    <property type="entry name" value="Inositol_P"/>
    <property type="match status" value="1"/>
</dbReference>
<comment type="similarity">
    <text evidence="3 7">Belongs to the inositol monophosphatase superfamily.</text>
</comment>
<sequence>MTKTFKSKLDFAKFLAMEAGKLARDQYRRKDDEFISVKGLQDFVTTADRQVEELIRALISQYYPTDAVLGEEDGNTGHGDALWVVDPIDGTANFMRGLPDWAVSIAYCENGNIELGVIYAADRDELCWARKGQGAFCNDQPLHVSDCSRPDQALLLLGRSSRGPLQNYLDIIRLTIAAKMEYRRNGSAAISLMSVAQGRAEGYYEAHLNAWDALAGILIIREAGGLVHAKSVPETLKNGSGIVAVTPMLERVVLEVTGTDPDITTEAEVMT</sequence>
<evidence type="ECO:0000313" key="8">
    <source>
        <dbReference type="EMBL" id="NVO55241.1"/>
    </source>
</evidence>
<dbReference type="InterPro" id="IPR033942">
    <property type="entry name" value="IMPase"/>
</dbReference>
<comment type="cofactor">
    <cofactor evidence="2 7">
        <name>Mg(2+)</name>
        <dbReference type="ChEBI" id="CHEBI:18420"/>
    </cofactor>
</comment>
<gene>
    <name evidence="8" type="ORF">HW561_05495</name>
</gene>
<dbReference type="PRINTS" id="PR00377">
    <property type="entry name" value="IMPHPHTASES"/>
</dbReference>
<name>A0ABX2PM90_9RHOB</name>
<dbReference type="PROSITE" id="PS00629">
    <property type="entry name" value="IMP_1"/>
    <property type="match status" value="1"/>
</dbReference>
<evidence type="ECO:0000256" key="3">
    <source>
        <dbReference type="ARBA" id="ARBA00009759"/>
    </source>
</evidence>
<proteinExistence type="inferred from homology"/>
<organism evidence="8 9">
    <name type="scientific">Ruegeria haliotis</name>
    <dbReference type="NCBI Taxonomy" id="2747601"/>
    <lineage>
        <taxon>Bacteria</taxon>
        <taxon>Pseudomonadati</taxon>
        <taxon>Pseudomonadota</taxon>
        <taxon>Alphaproteobacteria</taxon>
        <taxon>Rhodobacterales</taxon>
        <taxon>Roseobacteraceae</taxon>
        <taxon>Ruegeria</taxon>
    </lineage>
</organism>
<dbReference type="SUPFAM" id="SSF56655">
    <property type="entry name" value="Carbohydrate phosphatase"/>
    <property type="match status" value="1"/>
</dbReference>
<evidence type="ECO:0000256" key="1">
    <source>
        <dbReference type="ARBA" id="ARBA00001033"/>
    </source>
</evidence>
<dbReference type="RefSeq" id="WP_176862526.1">
    <property type="nucleotide sequence ID" value="NZ_JABXWT010000002.1"/>
</dbReference>
<dbReference type="CDD" id="cd01639">
    <property type="entry name" value="IMPase"/>
    <property type="match status" value="1"/>
</dbReference>
<dbReference type="PANTHER" id="PTHR20854:SF4">
    <property type="entry name" value="INOSITOL-1-MONOPHOSPHATASE-RELATED"/>
    <property type="match status" value="1"/>
</dbReference>
<keyword evidence="5 7" id="KW-0378">Hydrolase</keyword>
<accession>A0ABX2PM90</accession>
<evidence type="ECO:0000256" key="6">
    <source>
        <dbReference type="ARBA" id="ARBA00022842"/>
    </source>
</evidence>
<evidence type="ECO:0000256" key="2">
    <source>
        <dbReference type="ARBA" id="ARBA00001946"/>
    </source>
</evidence>
<dbReference type="Gene3D" id="3.30.540.10">
    <property type="entry name" value="Fructose-1,6-Bisphosphatase, subunit A, domain 1"/>
    <property type="match status" value="1"/>
</dbReference>
<dbReference type="InterPro" id="IPR000760">
    <property type="entry name" value="Inositol_monophosphatase-like"/>
</dbReference>
<dbReference type="Proteomes" id="UP000630805">
    <property type="component" value="Unassembled WGS sequence"/>
</dbReference>
<evidence type="ECO:0000313" key="9">
    <source>
        <dbReference type="Proteomes" id="UP000630805"/>
    </source>
</evidence>
<keyword evidence="9" id="KW-1185">Reference proteome</keyword>
<dbReference type="Gene3D" id="3.40.190.80">
    <property type="match status" value="1"/>
</dbReference>
<evidence type="ECO:0000256" key="4">
    <source>
        <dbReference type="ARBA" id="ARBA00022723"/>
    </source>
</evidence>
<evidence type="ECO:0000256" key="7">
    <source>
        <dbReference type="RuleBase" id="RU364068"/>
    </source>
</evidence>
<protein>
    <recommendedName>
        <fullName evidence="7">Inositol-1-monophosphatase</fullName>
        <ecNumber evidence="7">3.1.3.25</ecNumber>
    </recommendedName>
</protein>
<dbReference type="PANTHER" id="PTHR20854">
    <property type="entry name" value="INOSITOL MONOPHOSPHATASE"/>
    <property type="match status" value="1"/>
</dbReference>
<dbReference type="InterPro" id="IPR020583">
    <property type="entry name" value="Inositol_monoP_metal-BS"/>
</dbReference>
<dbReference type="EMBL" id="JABXWT010000002">
    <property type="protein sequence ID" value="NVO55241.1"/>
    <property type="molecule type" value="Genomic_DNA"/>
</dbReference>
<comment type="caution">
    <text evidence="8">The sequence shown here is derived from an EMBL/GenBank/DDBJ whole genome shotgun (WGS) entry which is preliminary data.</text>
</comment>
<keyword evidence="4 7" id="KW-0479">Metal-binding</keyword>